<evidence type="ECO:0000313" key="3">
    <source>
        <dbReference type="Proteomes" id="UP000027265"/>
    </source>
</evidence>
<dbReference type="HOGENOM" id="CLU_130518_0_0_1"/>
<keyword evidence="3" id="KW-1185">Reference proteome</keyword>
<feature type="transmembrane region" description="Helical" evidence="1">
    <location>
        <begin position="158"/>
        <end position="178"/>
    </location>
</feature>
<dbReference type="Proteomes" id="UP000027265">
    <property type="component" value="Unassembled WGS sequence"/>
</dbReference>
<keyword evidence="1" id="KW-0812">Transmembrane</keyword>
<sequence length="200" mass="21538">MTSTSIWVPRLQPCKSLLVSVVRNLIDLDKYQGLCSSSDDVVLRTMNEIVSQGNYTLAGLSALLGYVYPPFSRFRDAELMAIAYRAQVVKSDVTAASAGLTLYALLLKHAVHDPPLSIVKVRINTIGIPVFAALNAIPKQGLIVVVALEFGYATPRPFVAIAIIFAAVATVFLGLLIWERSAVQSHIDAARDVEGGTVPT</sequence>
<name>A0A067PQ70_9AGAM</name>
<keyword evidence="1" id="KW-0472">Membrane</keyword>
<reference evidence="3" key="1">
    <citation type="journal article" date="2014" name="Proc. Natl. Acad. Sci. U.S.A.">
        <title>Extensive sampling of basidiomycete genomes demonstrates inadequacy of the white-rot/brown-rot paradigm for wood decay fungi.</title>
        <authorList>
            <person name="Riley R."/>
            <person name="Salamov A.A."/>
            <person name="Brown D.W."/>
            <person name="Nagy L.G."/>
            <person name="Floudas D."/>
            <person name="Held B.W."/>
            <person name="Levasseur A."/>
            <person name="Lombard V."/>
            <person name="Morin E."/>
            <person name="Otillar R."/>
            <person name="Lindquist E.A."/>
            <person name="Sun H."/>
            <person name="LaButti K.M."/>
            <person name="Schmutz J."/>
            <person name="Jabbour D."/>
            <person name="Luo H."/>
            <person name="Baker S.E."/>
            <person name="Pisabarro A.G."/>
            <person name="Walton J.D."/>
            <person name="Blanchette R.A."/>
            <person name="Henrissat B."/>
            <person name="Martin F."/>
            <person name="Cullen D."/>
            <person name="Hibbett D.S."/>
            <person name="Grigoriev I.V."/>
        </authorList>
    </citation>
    <scope>NUCLEOTIDE SEQUENCE [LARGE SCALE GENOMIC DNA]</scope>
    <source>
        <strain evidence="3">MUCL 33604</strain>
    </source>
</reference>
<accession>A0A067PQ70</accession>
<proteinExistence type="predicted"/>
<protein>
    <submittedName>
        <fullName evidence="2">Uncharacterized protein</fullName>
    </submittedName>
</protein>
<keyword evidence="1" id="KW-1133">Transmembrane helix</keyword>
<feature type="transmembrane region" description="Helical" evidence="1">
    <location>
        <begin position="130"/>
        <end position="152"/>
    </location>
</feature>
<dbReference type="AlphaFoldDB" id="A0A067PQ70"/>
<dbReference type="InParanoid" id="A0A067PQ70"/>
<evidence type="ECO:0000256" key="1">
    <source>
        <dbReference type="SAM" id="Phobius"/>
    </source>
</evidence>
<gene>
    <name evidence="2" type="ORF">JAAARDRAFT_210438</name>
</gene>
<evidence type="ECO:0000313" key="2">
    <source>
        <dbReference type="EMBL" id="KDQ52471.1"/>
    </source>
</evidence>
<organism evidence="2 3">
    <name type="scientific">Jaapia argillacea MUCL 33604</name>
    <dbReference type="NCBI Taxonomy" id="933084"/>
    <lineage>
        <taxon>Eukaryota</taxon>
        <taxon>Fungi</taxon>
        <taxon>Dikarya</taxon>
        <taxon>Basidiomycota</taxon>
        <taxon>Agaricomycotina</taxon>
        <taxon>Agaricomycetes</taxon>
        <taxon>Agaricomycetidae</taxon>
        <taxon>Jaapiales</taxon>
        <taxon>Jaapiaceae</taxon>
        <taxon>Jaapia</taxon>
    </lineage>
</organism>
<dbReference type="EMBL" id="KL197739">
    <property type="protein sequence ID" value="KDQ52471.1"/>
    <property type="molecule type" value="Genomic_DNA"/>
</dbReference>